<reference evidence="3 4" key="1">
    <citation type="submission" date="2019-03" db="EMBL/GenBank/DDBJ databases">
        <authorList>
            <person name="Gaulin E."/>
            <person name="Dumas B."/>
        </authorList>
    </citation>
    <scope>NUCLEOTIDE SEQUENCE [LARGE SCALE GENOMIC DNA]</scope>
    <source>
        <strain evidence="3">CBS 568.67</strain>
    </source>
</reference>
<keyword evidence="4" id="KW-1185">Reference proteome</keyword>
<name>A0A485KF10_9STRA</name>
<dbReference type="EMBL" id="VJMH01000897">
    <property type="protein sequence ID" value="KAF0713931.1"/>
    <property type="molecule type" value="Genomic_DNA"/>
</dbReference>
<evidence type="ECO:0000313" key="3">
    <source>
        <dbReference type="EMBL" id="VFT81278.1"/>
    </source>
</evidence>
<gene>
    <name evidence="3" type="primary">Aste57867_4151</name>
    <name evidence="2" type="ORF">As57867_004140</name>
    <name evidence="3" type="ORF">ASTE57867_4151</name>
</gene>
<dbReference type="AlphaFoldDB" id="A0A485KF10"/>
<accession>A0A485KF10</accession>
<evidence type="ECO:0000313" key="4">
    <source>
        <dbReference type="Proteomes" id="UP000332933"/>
    </source>
</evidence>
<dbReference type="Proteomes" id="UP000332933">
    <property type="component" value="Unassembled WGS sequence"/>
</dbReference>
<evidence type="ECO:0000256" key="1">
    <source>
        <dbReference type="SAM" id="MobiDB-lite"/>
    </source>
</evidence>
<feature type="region of interest" description="Disordered" evidence="1">
    <location>
        <begin position="1"/>
        <end position="21"/>
    </location>
</feature>
<proteinExistence type="predicted"/>
<sequence length="450" mass="51128">MPDSIHSLSGTKQNHLQSSTLTHTRHMRTVVAVALAATAAAYNDTTTVHLVYSTGCTQPQRQFLSASLQLSLVRVKHQGPLTEIISGCTAEQKATVLAQPTFYPDFRFHFTEDYAKYESPTFTEHYTPYNKPFGLRDFLRHAEPQDELAVAFIDVDFMLLKPLQINTGAAWGKYYQRGTRPADEITDRVENGFALAQNMKAFLGERWFNDRNRTILNLVCEGQPCANVSTADAFEYFEPTGSPYIMTRHDWHRVVEDYVAFVVKGREVSDRDDWMVEMYAYGAAVANQNVKHTIVKHLGPATPEFQTTEYWQFVDETTANPCADPFTVVLPEDPPVGIHYAMHYGLSDKHAEGFQYTKHNIPYDILDCNGMLFKLPPPTEWTDIPAKFPDDPAKQFWKRHAIWLECTLLKYGNQVLKAMKTKLCPRGFNSHQGLVLKYSETPPTALAKLD</sequence>
<dbReference type="EMBL" id="CAADRA010000897">
    <property type="protein sequence ID" value="VFT81278.1"/>
    <property type="molecule type" value="Genomic_DNA"/>
</dbReference>
<protein>
    <submittedName>
        <fullName evidence="3">Aste57867_4151 protein</fullName>
    </submittedName>
</protein>
<dbReference type="PANTHER" id="PTHR31485">
    <property type="entry name" value="PEPTIDYL SERINE ALPHA-GALACTOSYLTRANSFERASE"/>
    <property type="match status" value="1"/>
</dbReference>
<dbReference type="InterPro" id="IPR044845">
    <property type="entry name" value="HPAT/SRGT1-like"/>
</dbReference>
<evidence type="ECO:0000313" key="2">
    <source>
        <dbReference type="EMBL" id="KAF0713931.1"/>
    </source>
</evidence>
<organism evidence="3 4">
    <name type="scientific">Aphanomyces stellatus</name>
    <dbReference type="NCBI Taxonomy" id="120398"/>
    <lineage>
        <taxon>Eukaryota</taxon>
        <taxon>Sar</taxon>
        <taxon>Stramenopiles</taxon>
        <taxon>Oomycota</taxon>
        <taxon>Saprolegniomycetes</taxon>
        <taxon>Saprolegniales</taxon>
        <taxon>Verrucalvaceae</taxon>
        <taxon>Aphanomyces</taxon>
    </lineage>
</organism>
<dbReference type="GO" id="GO:0016757">
    <property type="term" value="F:glycosyltransferase activity"/>
    <property type="evidence" value="ECO:0007669"/>
    <property type="project" value="InterPro"/>
</dbReference>
<dbReference type="PANTHER" id="PTHR31485:SF7">
    <property type="entry name" value="PEPTIDYL SERINE ALPHA-GALACTOSYLTRANSFERASE"/>
    <property type="match status" value="1"/>
</dbReference>
<dbReference type="OrthoDB" id="2015991at2759"/>
<reference evidence="2" key="2">
    <citation type="submission" date="2019-06" db="EMBL/GenBank/DDBJ databases">
        <title>Genomics analysis of Aphanomyces spp. identifies a new class of oomycete effector associated with host adaptation.</title>
        <authorList>
            <person name="Gaulin E."/>
        </authorList>
    </citation>
    <scope>NUCLEOTIDE SEQUENCE</scope>
    <source>
        <strain evidence="2">CBS 578.67</strain>
    </source>
</reference>